<dbReference type="GO" id="GO:0003677">
    <property type="term" value="F:DNA binding"/>
    <property type="evidence" value="ECO:0007669"/>
    <property type="project" value="UniProtKB-KW"/>
</dbReference>
<keyword evidence="6" id="KW-0238">DNA-binding</keyword>
<dbReference type="SMART" id="SM00448">
    <property type="entry name" value="REC"/>
    <property type="match status" value="1"/>
</dbReference>
<evidence type="ECO:0000256" key="3">
    <source>
        <dbReference type="PROSITE-ProRule" id="PRU00169"/>
    </source>
</evidence>
<comment type="caution">
    <text evidence="6">The sequence shown here is derived from an EMBL/GenBank/DDBJ whole genome shotgun (WGS) entry which is preliminary data.</text>
</comment>
<dbReference type="PANTHER" id="PTHR37299">
    <property type="entry name" value="TRANSCRIPTIONAL REGULATOR-RELATED"/>
    <property type="match status" value="1"/>
</dbReference>
<sequence length="240" mass="28391">MIRIAVCDDFKDTVNQVNGYLSEYQQLRNRKLDIKSFFNAEDLWEYLRKNRCDLIILDIELVKMNGVELGHLIRTELKDNIIKIVYISAKNCYDRLLFDVQPLNFLQKPIDKEKLFKMIDLTIQLSNNNERFFTFENKQGAFRIKFSDILYFESFDHDIKIASASGNYEFKSTLSEVMKQLSNSRFLQVHRSYIINYNNTSHIKYEEITMSNGDKIPVSRDRRKEVRKIISEWEGVGVGI</sequence>
<dbReference type="Gene3D" id="2.40.50.1020">
    <property type="entry name" value="LytTr DNA-binding domain"/>
    <property type="match status" value="1"/>
</dbReference>
<evidence type="ECO:0000256" key="2">
    <source>
        <dbReference type="ARBA" id="ARBA00024867"/>
    </source>
</evidence>
<evidence type="ECO:0000259" key="4">
    <source>
        <dbReference type="PROSITE" id="PS50110"/>
    </source>
</evidence>
<dbReference type="GO" id="GO:0000156">
    <property type="term" value="F:phosphorelay response regulator activity"/>
    <property type="evidence" value="ECO:0007669"/>
    <property type="project" value="InterPro"/>
</dbReference>
<dbReference type="AlphaFoldDB" id="A0AAW6CW59"/>
<reference evidence="6" key="1">
    <citation type="submission" date="2023-01" db="EMBL/GenBank/DDBJ databases">
        <title>Human gut microbiome strain richness.</title>
        <authorList>
            <person name="Chen-Liaw A."/>
        </authorList>
    </citation>
    <scope>NUCLEOTIDE SEQUENCE</scope>
    <source>
        <strain evidence="6">1001283st1_G1_1001283B150217_161031</strain>
    </source>
</reference>
<dbReference type="Pfam" id="PF04397">
    <property type="entry name" value="LytTR"/>
    <property type="match status" value="1"/>
</dbReference>
<dbReference type="PROSITE" id="PS50110">
    <property type="entry name" value="RESPONSE_REGULATORY"/>
    <property type="match status" value="1"/>
</dbReference>
<accession>A0AAW6CW59</accession>
<dbReference type="Proteomes" id="UP001210809">
    <property type="component" value="Unassembled WGS sequence"/>
</dbReference>
<keyword evidence="3" id="KW-0597">Phosphoprotein</keyword>
<dbReference type="EMBL" id="JAQLXW010000006">
    <property type="protein sequence ID" value="MDB8003641.1"/>
    <property type="molecule type" value="Genomic_DNA"/>
</dbReference>
<dbReference type="SUPFAM" id="SSF52172">
    <property type="entry name" value="CheY-like"/>
    <property type="match status" value="1"/>
</dbReference>
<name>A0AAW6CW59_9FIRM</name>
<gene>
    <name evidence="6" type="ORF">PNE09_06125</name>
</gene>
<dbReference type="SMART" id="SM00850">
    <property type="entry name" value="LytTR"/>
    <property type="match status" value="1"/>
</dbReference>
<evidence type="ECO:0000313" key="6">
    <source>
        <dbReference type="EMBL" id="MDB8003641.1"/>
    </source>
</evidence>
<dbReference type="PANTHER" id="PTHR37299:SF1">
    <property type="entry name" value="STAGE 0 SPORULATION PROTEIN A HOMOLOG"/>
    <property type="match status" value="1"/>
</dbReference>
<dbReference type="InterPro" id="IPR001789">
    <property type="entry name" value="Sig_transdc_resp-reg_receiver"/>
</dbReference>
<organism evidence="6 7">
    <name type="scientific">[Eubacterium] siraeum</name>
    <dbReference type="NCBI Taxonomy" id="39492"/>
    <lineage>
        <taxon>Bacteria</taxon>
        <taxon>Bacillati</taxon>
        <taxon>Bacillota</taxon>
        <taxon>Clostridia</taxon>
        <taxon>Eubacteriales</taxon>
        <taxon>Oscillospiraceae</taxon>
        <taxon>Oscillospiraceae incertae sedis</taxon>
    </lineage>
</organism>
<dbReference type="InterPro" id="IPR007492">
    <property type="entry name" value="LytTR_DNA-bd_dom"/>
</dbReference>
<dbReference type="Gene3D" id="3.40.50.2300">
    <property type="match status" value="1"/>
</dbReference>
<feature type="domain" description="HTH LytTR-type" evidence="5">
    <location>
        <begin position="133"/>
        <end position="232"/>
    </location>
</feature>
<feature type="modified residue" description="4-aspartylphosphate" evidence="3">
    <location>
        <position position="58"/>
    </location>
</feature>
<dbReference type="InterPro" id="IPR046947">
    <property type="entry name" value="LytR-like"/>
</dbReference>
<comment type="function">
    <text evidence="2">May play the central regulatory role in sporulation. It may be an element of the effector pathway responsible for the activation of sporulation genes in response to nutritional stress. Spo0A may act in concert with spo0H (a sigma factor) to control the expression of some genes that are critical to the sporulation process.</text>
</comment>
<evidence type="ECO:0000313" key="7">
    <source>
        <dbReference type="Proteomes" id="UP001210809"/>
    </source>
</evidence>
<proteinExistence type="predicted"/>
<dbReference type="PROSITE" id="PS50930">
    <property type="entry name" value="HTH_LYTTR"/>
    <property type="match status" value="1"/>
</dbReference>
<dbReference type="Pfam" id="PF00072">
    <property type="entry name" value="Response_reg"/>
    <property type="match status" value="1"/>
</dbReference>
<feature type="domain" description="Response regulatory" evidence="4">
    <location>
        <begin position="3"/>
        <end position="123"/>
    </location>
</feature>
<protein>
    <recommendedName>
        <fullName evidence="1">Stage 0 sporulation protein A homolog</fullName>
    </recommendedName>
</protein>
<dbReference type="InterPro" id="IPR011006">
    <property type="entry name" value="CheY-like_superfamily"/>
</dbReference>
<evidence type="ECO:0000259" key="5">
    <source>
        <dbReference type="PROSITE" id="PS50930"/>
    </source>
</evidence>
<evidence type="ECO:0000256" key="1">
    <source>
        <dbReference type="ARBA" id="ARBA00018672"/>
    </source>
</evidence>